<comment type="caution">
    <text evidence="3">The sequence shown here is derived from an EMBL/GenBank/DDBJ whole genome shotgun (WGS) entry which is preliminary data.</text>
</comment>
<proteinExistence type="predicted"/>
<dbReference type="Pfam" id="PF09836">
    <property type="entry name" value="DUF2063"/>
    <property type="match status" value="1"/>
</dbReference>
<dbReference type="InterPro" id="IPR018640">
    <property type="entry name" value="DUF2063"/>
</dbReference>
<dbReference type="EMBL" id="JAMZDE010000008">
    <property type="protein sequence ID" value="MCP1340589.1"/>
    <property type="molecule type" value="Genomic_DNA"/>
</dbReference>
<evidence type="ECO:0000259" key="1">
    <source>
        <dbReference type="Pfam" id="PF09836"/>
    </source>
</evidence>
<dbReference type="Pfam" id="PF22106">
    <property type="entry name" value="NGO1945_C"/>
    <property type="match status" value="1"/>
</dbReference>
<protein>
    <submittedName>
        <fullName evidence="3">DNA-binding domain-containing protein</fullName>
    </submittedName>
</protein>
<dbReference type="Proteomes" id="UP001139474">
    <property type="component" value="Unassembled WGS sequence"/>
</dbReference>
<dbReference type="InterPro" id="IPR044922">
    <property type="entry name" value="DUF2063_N_sf"/>
</dbReference>
<accession>A0A9X2JTQ0</accession>
<gene>
    <name evidence="3" type="ORF">NJR55_13465</name>
</gene>
<dbReference type="Gene3D" id="1.10.150.690">
    <property type="entry name" value="DUF2063"/>
    <property type="match status" value="1"/>
</dbReference>
<name>A0A9X2JTQ0_9GAMM</name>
<evidence type="ECO:0000313" key="4">
    <source>
        <dbReference type="Proteomes" id="UP001139474"/>
    </source>
</evidence>
<feature type="domain" description="Putative DNA-binding" evidence="1">
    <location>
        <begin position="8"/>
        <end position="97"/>
    </location>
</feature>
<feature type="domain" description="NGO1945-like C-terminal" evidence="2">
    <location>
        <begin position="146"/>
        <end position="240"/>
    </location>
</feature>
<dbReference type="AlphaFoldDB" id="A0A9X2JTQ0"/>
<evidence type="ECO:0000313" key="3">
    <source>
        <dbReference type="EMBL" id="MCP1340589.1"/>
    </source>
</evidence>
<dbReference type="InterPro" id="IPR054098">
    <property type="entry name" value="NGO1945-like_C"/>
</dbReference>
<dbReference type="Gene3D" id="3.90.930.50">
    <property type="match status" value="1"/>
</dbReference>
<evidence type="ECO:0000259" key="2">
    <source>
        <dbReference type="Pfam" id="PF22106"/>
    </source>
</evidence>
<organism evidence="3 4">
    <name type="scientific">Idiomarina rhizosphaerae</name>
    <dbReference type="NCBI Taxonomy" id="2961572"/>
    <lineage>
        <taxon>Bacteria</taxon>
        <taxon>Pseudomonadati</taxon>
        <taxon>Pseudomonadota</taxon>
        <taxon>Gammaproteobacteria</taxon>
        <taxon>Alteromonadales</taxon>
        <taxon>Idiomarinaceae</taxon>
        <taxon>Idiomarina</taxon>
    </lineage>
</organism>
<reference evidence="3" key="1">
    <citation type="submission" date="2022-06" db="EMBL/GenBank/DDBJ databases">
        <title>Idiomarina rhizosphaerae M1R2S28.</title>
        <authorList>
            <person name="Sun J.-Q."/>
            <person name="Li L.-F."/>
        </authorList>
    </citation>
    <scope>NUCLEOTIDE SEQUENCE</scope>
    <source>
        <strain evidence="3">M1R2S28</strain>
    </source>
</reference>
<keyword evidence="4" id="KW-1185">Reference proteome</keyword>
<sequence>MSKITFKEIQNRFVEQLKAPEKFVDEPWLDEIEARRLAVYQRLLRNNIFRFIDSAFPVLKKLTAEKQWAETKERFFRTFSSQSPYFTGIAASFVEYLQSHEELFIFAAELAHYEWAELAVEQKPWPENYIRPEEALERDSLIALNPTAIVSSYQYPVDEISTEFQPQEPLAEPRFLIVFRDNNDKVRFIRINAMTFLLLTELQNRDSIQLNSLLELLPELLPQWPREQLQQGAEQTLNRLAGQQLILKVKN</sequence>
<dbReference type="GO" id="GO:0003677">
    <property type="term" value="F:DNA binding"/>
    <property type="evidence" value="ECO:0007669"/>
    <property type="project" value="UniProtKB-KW"/>
</dbReference>
<keyword evidence="3" id="KW-0238">DNA-binding</keyword>
<dbReference type="RefSeq" id="WP_253620404.1">
    <property type="nucleotide sequence ID" value="NZ_JAMZDE010000008.1"/>
</dbReference>